<gene>
    <name evidence="2" type="ORF">DLJ59_28610</name>
</gene>
<comment type="caution">
    <text evidence="2">The sequence shown here is derived from an EMBL/GenBank/DDBJ whole genome shotgun (WGS) entry which is preliminary data.</text>
</comment>
<organism evidence="2 3">
    <name type="scientific">Micromonospora inaquosa</name>
    <dbReference type="NCBI Taxonomy" id="2203716"/>
    <lineage>
        <taxon>Bacteria</taxon>
        <taxon>Bacillati</taxon>
        <taxon>Actinomycetota</taxon>
        <taxon>Actinomycetes</taxon>
        <taxon>Micromonosporales</taxon>
        <taxon>Micromonosporaceae</taxon>
        <taxon>Micromonospora</taxon>
    </lineage>
</organism>
<dbReference type="GO" id="GO:0003677">
    <property type="term" value="F:DNA binding"/>
    <property type="evidence" value="ECO:0007669"/>
    <property type="project" value="InterPro"/>
</dbReference>
<dbReference type="SUPFAM" id="SSF46894">
    <property type="entry name" value="C-terminal effector domain of the bipartite response regulators"/>
    <property type="match status" value="1"/>
</dbReference>
<dbReference type="Proteomes" id="UP000282312">
    <property type="component" value="Unassembled WGS sequence"/>
</dbReference>
<dbReference type="SUPFAM" id="SSF46785">
    <property type="entry name" value="Winged helix' DNA-binding domain"/>
    <property type="match status" value="1"/>
</dbReference>
<dbReference type="InterPro" id="IPR002831">
    <property type="entry name" value="Tscrpt_reg_TrmB_N"/>
</dbReference>
<dbReference type="InterPro" id="IPR036390">
    <property type="entry name" value="WH_DNA-bd_sf"/>
</dbReference>
<dbReference type="Pfam" id="PF01978">
    <property type="entry name" value="TrmB"/>
    <property type="match status" value="1"/>
</dbReference>
<dbReference type="InterPro" id="IPR016032">
    <property type="entry name" value="Sig_transdc_resp-reg_C-effctor"/>
</dbReference>
<dbReference type="SMART" id="SM00421">
    <property type="entry name" value="HTH_LUXR"/>
    <property type="match status" value="1"/>
</dbReference>
<dbReference type="GO" id="GO:0006355">
    <property type="term" value="P:regulation of DNA-templated transcription"/>
    <property type="evidence" value="ECO:0007669"/>
    <property type="project" value="InterPro"/>
</dbReference>
<dbReference type="AlphaFoldDB" id="A0A3N9WA77"/>
<dbReference type="InterPro" id="IPR036388">
    <property type="entry name" value="WH-like_DNA-bd_sf"/>
</dbReference>
<sequence>MRGGRLLGAFGLTELEEKIYLELVRGRSGSAGELSERVATGVGEVERALDALARAGLVRVVAGRAGAAPPDLAIESLLNQRVRELQEARVGLWDWLRQQRPADPMDQDVQLIVGVPAIMQAFDQFLRGAQEEVLGFDRPPYAAVLHDNPTEVEMLGRGVAFRVVYDRRGLERPGAAAHIGRFVAAGEQARVATNVPGKLAVADRRVALISFPARAESIEPWALVVRGATWVEVLVALFTEVWDRATPLRLAPATEVVDDVERQSTPTLVDRQILSLLMTGLPDKAVASQLGISLRTVQRRLRQLMDATGSATRMQLGWFIARHDWL</sequence>
<dbReference type="PANTHER" id="PTHR34293:SF1">
    <property type="entry name" value="HTH-TYPE TRANSCRIPTIONAL REGULATOR TRMBL2"/>
    <property type="match status" value="1"/>
</dbReference>
<keyword evidence="3" id="KW-1185">Reference proteome</keyword>
<accession>A0A3N9WA77</accession>
<dbReference type="Gene3D" id="1.10.10.10">
    <property type="entry name" value="Winged helix-like DNA-binding domain superfamily/Winged helix DNA-binding domain"/>
    <property type="match status" value="2"/>
</dbReference>
<dbReference type="EMBL" id="QGSZ01000313">
    <property type="protein sequence ID" value="RQW97717.1"/>
    <property type="molecule type" value="Genomic_DNA"/>
</dbReference>
<dbReference type="InterPro" id="IPR000792">
    <property type="entry name" value="Tscrpt_reg_LuxR_C"/>
</dbReference>
<evidence type="ECO:0000259" key="1">
    <source>
        <dbReference type="SMART" id="SM00421"/>
    </source>
</evidence>
<evidence type="ECO:0000313" key="3">
    <source>
        <dbReference type="Proteomes" id="UP000282312"/>
    </source>
</evidence>
<feature type="domain" description="HTH luxR-type" evidence="1">
    <location>
        <begin position="263"/>
        <end position="320"/>
    </location>
</feature>
<name>A0A3N9WA77_9ACTN</name>
<dbReference type="PANTHER" id="PTHR34293">
    <property type="entry name" value="HTH-TYPE TRANSCRIPTIONAL REGULATOR TRMBL2"/>
    <property type="match status" value="1"/>
</dbReference>
<evidence type="ECO:0000313" key="2">
    <source>
        <dbReference type="EMBL" id="RQW97717.1"/>
    </source>
</evidence>
<dbReference type="InterPro" id="IPR051797">
    <property type="entry name" value="TrmB-like"/>
</dbReference>
<reference evidence="2 3" key="1">
    <citation type="submission" date="2018-05" db="EMBL/GenBank/DDBJ databases">
        <title>Micromonospora from Atacama Desert.</title>
        <authorList>
            <person name="Carro L."/>
            <person name="Goodfellow M."/>
            <person name="Klenk H.-P."/>
        </authorList>
    </citation>
    <scope>NUCLEOTIDE SEQUENCE [LARGE SCALE GENOMIC DNA]</scope>
    <source>
        <strain evidence="2 3">LB39</strain>
    </source>
</reference>
<protein>
    <submittedName>
        <fullName evidence="2">Helix-turn-helix transcriptional regulator</fullName>
    </submittedName>
</protein>
<proteinExistence type="predicted"/>